<dbReference type="GO" id="GO:0031965">
    <property type="term" value="C:nuclear membrane"/>
    <property type="evidence" value="ECO:0007669"/>
    <property type="project" value="InterPro"/>
</dbReference>
<evidence type="ECO:0000256" key="2">
    <source>
        <dbReference type="SAM" id="Phobius"/>
    </source>
</evidence>
<dbReference type="InterPro" id="IPR040202">
    <property type="entry name" value="Brl1/Brr6"/>
</dbReference>
<feature type="compositionally biased region" description="Low complexity" evidence="1">
    <location>
        <begin position="155"/>
        <end position="171"/>
    </location>
</feature>
<keyword evidence="2" id="KW-1133">Transmembrane helix</keyword>
<organism evidence="4 5">
    <name type="scientific">Dendryphion nanum</name>
    <dbReference type="NCBI Taxonomy" id="256645"/>
    <lineage>
        <taxon>Eukaryota</taxon>
        <taxon>Fungi</taxon>
        <taxon>Dikarya</taxon>
        <taxon>Ascomycota</taxon>
        <taxon>Pezizomycotina</taxon>
        <taxon>Dothideomycetes</taxon>
        <taxon>Pleosporomycetidae</taxon>
        <taxon>Pleosporales</taxon>
        <taxon>Torulaceae</taxon>
        <taxon>Dendryphion</taxon>
    </lineage>
</organism>
<dbReference type="Pfam" id="PF10104">
    <property type="entry name" value="Brr6_like_C_C"/>
    <property type="match status" value="1"/>
</dbReference>
<feature type="compositionally biased region" description="Basic and acidic residues" evidence="1">
    <location>
        <begin position="172"/>
        <end position="186"/>
    </location>
</feature>
<keyword evidence="2" id="KW-0812">Transmembrane</keyword>
<evidence type="ECO:0000259" key="3">
    <source>
        <dbReference type="SMART" id="SM01042"/>
    </source>
</evidence>
<feature type="transmembrane region" description="Helical" evidence="2">
    <location>
        <begin position="248"/>
        <end position="270"/>
    </location>
</feature>
<sequence>MAYSKRGTRDSITPMDYEYENGRGPTDEFSPFMTATKHMSSQKRQRSVLDNSSPARSFTGGFNTPQRPPLRESKTLSYQGSKPLPAVPSHVSNAWTPRTPEGIMDCSSGGETPNTPAYDDSEAATPDTQMADRMGRMMNGDNGPRSKSPKKSRRSSLFSFKLFGSSSSPSPLKEDRKSSTRKPDHRVAKRRKKTRDSTIQEYEESDEEVLHVQKGGKPKDVQVGYMQSAASFFHWVEAHPDLPSVLSFYFQFFVNGVLGTVFLWFIWAIYKSILADIQLESQKYITEIMGEIATCSHHYTANRCDRETRAPALETVCSNWETCMNRDPRKVARAAVGAKTFAQIFNAFVENLSYKTMIFTALLIFGGFNVSNWAFGVIRAKSSHPQPHPEFYPPPPATPQRIPSGGFIDQQGFYTPFQTPYGNMNHQHMLHPATQSMPALPAPDLATGAGGQLLLEAGKRTSPRKKLFR</sequence>
<dbReference type="GO" id="GO:0006998">
    <property type="term" value="P:nuclear envelope organization"/>
    <property type="evidence" value="ECO:0007669"/>
    <property type="project" value="InterPro"/>
</dbReference>
<keyword evidence="2" id="KW-0472">Membrane</keyword>
<keyword evidence="5" id="KW-1185">Reference proteome</keyword>
<dbReference type="EMBL" id="JAGMWT010000001">
    <property type="protein sequence ID" value="KAH7138996.1"/>
    <property type="molecule type" value="Genomic_DNA"/>
</dbReference>
<evidence type="ECO:0000256" key="1">
    <source>
        <dbReference type="SAM" id="MobiDB-lite"/>
    </source>
</evidence>
<dbReference type="AlphaFoldDB" id="A0A9P9EL22"/>
<protein>
    <submittedName>
        <fullName evidence="4">Di-sulfide bridge nucleocytoplasmic transport domain-containing protein</fullName>
    </submittedName>
</protein>
<evidence type="ECO:0000313" key="4">
    <source>
        <dbReference type="EMBL" id="KAH7138996.1"/>
    </source>
</evidence>
<dbReference type="GO" id="GO:0055088">
    <property type="term" value="P:lipid homeostasis"/>
    <property type="evidence" value="ECO:0007669"/>
    <property type="project" value="InterPro"/>
</dbReference>
<reference evidence="4" key="1">
    <citation type="journal article" date="2021" name="Nat. Commun.">
        <title>Genetic determinants of endophytism in the Arabidopsis root mycobiome.</title>
        <authorList>
            <person name="Mesny F."/>
            <person name="Miyauchi S."/>
            <person name="Thiergart T."/>
            <person name="Pickel B."/>
            <person name="Atanasova L."/>
            <person name="Karlsson M."/>
            <person name="Huettel B."/>
            <person name="Barry K.W."/>
            <person name="Haridas S."/>
            <person name="Chen C."/>
            <person name="Bauer D."/>
            <person name="Andreopoulos W."/>
            <person name="Pangilinan J."/>
            <person name="LaButti K."/>
            <person name="Riley R."/>
            <person name="Lipzen A."/>
            <person name="Clum A."/>
            <person name="Drula E."/>
            <person name="Henrissat B."/>
            <person name="Kohler A."/>
            <person name="Grigoriev I.V."/>
            <person name="Martin F.M."/>
            <person name="Hacquard S."/>
        </authorList>
    </citation>
    <scope>NUCLEOTIDE SEQUENCE</scope>
    <source>
        <strain evidence="4">MPI-CAGE-CH-0243</strain>
    </source>
</reference>
<name>A0A9P9EL22_9PLEO</name>
<dbReference type="OrthoDB" id="5961at2759"/>
<dbReference type="PANTHER" id="PTHR28136">
    <property type="entry name" value="NUCLEUS EXPORT PROTEIN BRR6"/>
    <property type="match status" value="1"/>
</dbReference>
<gene>
    <name evidence="4" type="ORF">B0J11DRAFT_515798</name>
</gene>
<evidence type="ECO:0000313" key="5">
    <source>
        <dbReference type="Proteomes" id="UP000700596"/>
    </source>
</evidence>
<feature type="region of interest" description="Disordered" evidence="1">
    <location>
        <begin position="1"/>
        <end position="214"/>
    </location>
</feature>
<accession>A0A9P9EL22</accession>
<feature type="compositionally biased region" description="Polar residues" evidence="1">
    <location>
        <begin position="48"/>
        <end position="65"/>
    </location>
</feature>
<feature type="domain" description="Brl1/Brr6" evidence="3">
    <location>
        <begin position="246"/>
        <end position="379"/>
    </location>
</feature>
<comment type="caution">
    <text evidence="4">The sequence shown here is derived from an EMBL/GenBank/DDBJ whole genome shotgun (WGS) entry which is preliminary data.</text>
</comment>
<dbReference type="PANTHER" id="PTHR28136:SF1">
    <property type="entry name" value="NUCLEUS EXPORT PROTEIN BRL1"/>
    <property type="match status" value="1"/>
</dbReference>
<dbReference type="InterPro" id="IPR018767">
    <property type="entry name" value="Brl1/Brr6_dom"/>
</dbReference>
<dbReference type="Proteomes" id="UP000700596">
    <property type="component" value="Unassembled WGS sequence"/>
</dbReference>
<proteinExistence type="predicted"/>
<dbReference type="SMART" id="SM01042">
    <property type="entry name" value="Brr6_like_C_C"/>
    <property type="match status" value="1"/>
</dbReference>
<feature type="transmembrane region" description="Helical" evidence="2">
    <location>
        <begin position="357"/>
        <end position="378"/>
    </location>
</feature>